<proteinExistence type="predicted"/>
<dbReference type="AlphaFoldDB" id="A0A381ZUU7"/>
<gene>
    <name evidence="2" type="ORF">METZ01_LOCUS145466</name>
</gene>
<feature type="transmembrane region" description="Helical" evidence="1">
    <location>
        <begin position="23"/>
        <end position="44"/>
    </location>
</feature>
<dbReference type="EMBL" id="UINC01022618">
    <property type="protein sequence ID" value="SVA92612.1"/>
    <property type="molecule type" value="Genomic_DNA"/>
</dbReference>
<protein>
    <submittedName>
        <fullName evidence="2">Uncharacterized protein</fullName>
    </submittedName>
</protein>
<keyword evidence="1" id="KW-0472">Membrane</keyword>
<name>A0A381ZUU7_9ZZZZ</name>
<reference evidence="2" key="1">
    <citation type="submission" date="2018-05" db="EMBL/GenBank/DDBJ databases">
        <authorList>
            <person name="Lanie J.A."/>
            <person name="Ng W.-L."/>
            <person name="Kazmierczak K.M."/>
            <person name="Andrzejewski T.M."/>
            <person name="Davidsen T.M."/>
            <person name="Wayne K.J."/>
            <person name="Tettelin H."/>
            <person name="Glass J.I."/>
            <person name="Rusch D."/>
            <person name="Podicherti R."/>
            <person name="Tsui H.-C.T."/>
            <person name="Winkler M.E."/>
        </authorList>
    </citation>
    <scope>NUCLEOTIDE SEQUENCE</scope>
</reference>
<keyword evidence="1" id="KW-0812">Transmembrane</keyword>
<keyword evidence="1" id="KW-1133">Transmembrane helix</keyword>
<sequence length="217" mass="24042">MEEPELRVGGWEKEGKRRWFRRLFTLILVVLLGLLVIGPTLIGYKTAEVEQSSLYLAAGIWNGPFDQKYTKEFNGHFKISSLTYDSTDGRSGRLIVVSISSLVNVESQIQSIVVEKIKEKAEDEGLTLVGKGIILNENNDGLPSNAVLYKWDAKVTETAKFFEHLGVGEIVQVKTIFWTQNAGAISLDGGFQTTICIAFGINQITINQATELVEDVS</sequence>
<organism evidence="2">
    <name type="scientific">marine metagenome</name>
    <dbReference type="NCBI Taxonomy" id="408172"/>
    <lineage>
        <taxon>unclassified sequences</taxon>
        <taxon>metagenomes</taxon>
        <taxon>ecological metagenomes</taxon>
    </lineage>
</organism>
<accession>A0A381ZUU7</accession>
<evidence type="ECO:0000256" key="1">
    <source>
        <dbReference type="SAM" id="Phobius"/>
    </source>
</evidence>
<evidence type="ECO:0000313" key="2">
    <source>
        <dbReference type="EMBL" id="SVA92612.1"/>
    </source>
</evidence>